<dbReference type="PRINTS" id="PR00368">
    <property type="entry name" value="FADPNR"/>
</dbReference>
<sequence length="368" mass="38526">MTDTEVKRPSVVVLGGGYGGLRTAKALDDVADVTLVDPSDAFQHNVAAWRALVEPAWIDRIFMPLNRLLHHGRYVRDRAVAVDGRTVTLESGAELAPDYLVLATGSSYPFPAKAAESDQGRAKAQLQAAHDALLGAGRALIVGAGPAGLELAGEIKAYFPEKDVTVVDVNPDILHGPFDQELREELRRQLDKMGVRLVLGSPLHALPSAEPATVAPISVTTEAGETVEADIWFRAFGVRPATGYLRGALASAVDEQGYVAVDEQLRVKGGDGVYALGDISTADRDTAGAAGRQAEVVVTNIKADITGEGAPQAYEAGPVMIVVPLGPEGGATMLPTGIGGAEQASSIKGGSMLVDMYSVHFDAPERAS</sequence>
<dbReference type="Gene3D" id="3.50.50.100">
    <property type="match status" value="1"/>
</dbReference>
<keyword evidence="7" id="KW-1185">Reference proteome</keyword>
<accession>A0A3E0A632</accession>
<comment type="caution">
    <text evidence="6">The sequence shown here is derived from an EMBL/GenBank/DDBJ whole genome shotgun (WGS) entry which is preliminary data.</text>
</comment>
<dbReference type="AlphaFoldDB" id="A0A3E0A632"/>
<dbReference type="GO" id="GO:0004174">
    <property type="term" value="F:electron-transferring-flavoprotein dehydrogenase activity"/>
    <property type="evidence" value="ECO:0007669"/>
    <property type="project" value="TreeGrafter"/>
</dbReference>
<dbReference type="Proteomes" id="UP000256913">
    <property type="component" value="Unassembled WGS sequence"/>
</dbReference>
<keyword evidence="2" id="KW-0285">Flavoprotein</keyword>
<dbReference type="EMBL" id="QUMQ01000001">
    <property type="protein sequence ID" value="REG01921.1"/>
    <property type="molecule type" value="Genomic_DNA"/>
</dbReference>
<evidence type="ECO:0000256" key="2">
    <source>
        <dbReference type="ARBA" id="ARBA00022630"/>
    </source>
</evidence>
<protein>
    <submittedName>
        <fullName evidence="6">NADH dehydrogenase FAD-containing subunit</fullName>
    </submittedName>
</protein>
<dbReference type="Pfam" id="PF07992">
    <property type="entry name" value="Pyr_redox_2"/>
    <property type="match status" value="1"/>
</dbReference>
<dbReference type="PANTHER" id="PTHR43735">
    <property type="entry name" value="APOPTOSIS-INDUCING FACTOR 1"/>
    <property type="match status" value="1"/>
</dbReference>
<feature type="domain" description="FAD/NAD(P)-binding" evidence="5">
    <location>
        <begin position="10"/>
        <end position="294"/>
    </location>
</feature>
<dbReference type="RefSeq" id="WP_116074508.1">
    <property type="nucleotide sequence ID" value="NZ_BONB01000028.1"/>
</dbReference>
<name>A0A3E0A632_9ACTN</name>
<reference evidence="6 7" key="1">
    <citation type="submission" date="2018-08" db="EMBL/GenBank/DDBJ databases">
        <title>Sequencing the genomes of 1000 actinobacteria strains.</title>
        <authorList>
            <person name="Klenk H.-P."/>
        </authorList>
    </citation>
    <scope>NUCLEOTIDE SEQUENCE [LARGE SCALE GENOMIC DNA]</scope>
    <source>
        <strain evidence="6 7">DSM 44099</strain>
    </source>
</reference>
<evidence type="ECO:0000256" key="1">
    <source>
        <dbReference type="ARBA" id="ARBA00006442"/>
    </source>
</evidence>
<dbReference type="GO" id="GO:0005737">
    <property type="term" value="C:cytoplasm"/>
    <property type="evidence" value="ECO:0007669"/>
    <property type="project" value="TreeGrafter"/>
</dbReference>
<keyword evidence="3" id="KW-0274">FAD</keyword>
<dbReference type="OrthoDB" id="3248171at2"/>
<proteinExistence type="inferred from homology"/>
<evidence type="ECO:0000313" key="6">
    <source>
        <dbReference type="EMBL" id="REG01921.1"/>
    </source>
</evidence>
<dbReference type="InterPro" id="IPR023753">
    <property type="entry name" value="FAD/NAD-binding_dom"/>
</dbReference>
<evidence type="ECO:0000313" key="7">
    <source>
        <dbReference type="Proteomes" id="UP000256913"/>
    </source>
</evidence>
<gene>
    <name evidence="6" type="ORF">DFJ67_8010</name>
</gene>
<evidence type="ECO:0000259" key="5">
    <source>
        <dbReference type="Pfam" id="PF07992"/>
    </source>
</evidence>
<comment type="similarity">
    <text evidence="1">Belongs to the FAD-dependent oxidoreductase family.</text>
</comment>
<dbReference type="GO" id="GO:0050660">
    <property type="term" value="F:flavin adenine dinucleotide binding"/>
    <property type="evidence" value="ECO:0007669"/>
    <property type="project" value="TreeGrafter"/>
</dbReference>
<evidence type="ECO:0000256" key="4">
    <source>
        <dbReference type="ARBA" id="ARBA00023002"/>
    </source>
</evidence>
<dbReference type="InterPro" id="IPR036188">
    <property type="entry name" value="FAD/NAD-bd_sf"/>
</dbReference>
<organism evidence="6 7">
    <name type="scientific">Asanoa ferruginea</name>
    <dbReference type="NCBI Taxonomy" id="53367"/>
    <lineage>
        <taxon>Bacteria</taxon>
        <taxon>Bacillati</taxon>
        <taxon>Actinomycetota</taxon>
        <taxon>Actinomycetes</taxon>
        <taxon>Micromonosporales</taxon>
        <taxon>Micromonosporaceae</taxon>
        <taxon>Asanoa</taxon>
    </lineage>
</organism>
<keyword evidence="4" id="KW-0560">Oxidoreductase</keyword>
<dbReference type="PANTHER" id="PTHR43735:SF3">
    <property type="entry name" value="FERROPTOSIS SUPPRESSOR PROTEIN 1"/>
    <property type="match status" value="1"/>
</dbReference>
<dbReference type="SUPFAM" id="SSF51905">
    <property type="entry name" value="FAD/NAD(P)-binding domain"/>
    <property type="match status" value="1"/>
</dbReference>
<evidence type="ECO:0000256" key="3">
    <source>
        <dbReference type="ARBA" id="ARBA00022827"/>
    </source>
</evidence>